<name>A0ABP0ZSV5_9ASCO</name>
<dbReference type="InterPro" id="IPR018285">
    <property type="entry name" value="Met-tRNA-synth_N"/>
</dbReference>
<evidence type="ECO:0000256" key="4">
    <source>
        <dbReference type="ARBA" id="ARBA00022598"/>
    </source>
</evidence>
<dbReference type="InterPro" id="IPR001412">
    <property type="entry name" value="aa-tRNA-synth_I_CS"/>
</dbReference>
<dbReference type="PANTHER" id="PTHR45765">
    <property type="entry name" value="METHIONINE--TRNA LIGASE"/>
    <property type="match status" value="1"/>
</dbReference>
<comment type="catalytic activity">
    <reaction evidence="10">
        <text>tRNA(Met) + L-methionine + ATP = L-methionyl-tRNA(Met) + AMP + diphosphate</text>
        <dbReference type="Rhea" id="RHEA:13481"/>
        <dbReference type="Rhea" id="RHEA-COMP:9667"/>
        <dbReference type="Rhea" id="RHEA-COMP:9698"/>
        <dbReference type="ChEBI" id="CHEBI:30616"/>
        <dbReference type="ChEBI" id="CHEBI:33019"/>
        <dbReference type="ChEBI" id="CHEBI:57844"/>
        <dbReference type="ChEBI" id="CHEBI:78442"/>
        <dbReference type="ChEBI" id="CHEBI:78530"/>
        <dbReference type="ChEBI" id="CHEBI:456215"/>
        <dbReference type="EC" id="6.1.1.10"/>
    </reaction>
</comment>
<dbReference type="NCBIfam" id="NF001100">
    <property type="entry name" value="PRK00133.1"/>
    <property type="match status" value="1"/>
</dbReference>
<dbReference type="PROSITE" id="PS00178">
    <property type="entry name" value="AA_TRNA_LIGASE_I"/>
    <property type="match status" value="1"/>
</dbReference>
<dbReference type="SUPFAM" id="SSF52374">
    <property type="entry name" value="Nucleotidylyl transferase"/>
    <property type="match status" value="1"/>
</dbReference>
<dbReference type="InterPro" id="IPR023458">
    <property type="entry name" value="Met-tRNA_ligase_1"/>
</dbReference>
<dbReference type="SUPFAM" id="SSF47323">
    <property type="entry name" value="Anticodon-binding domain of a subclass of class I aminoacyl-tRNA synthetases"/>
    <property type="match status" value="1"/>
</dbReference>
<evidence type="ECO:0000256" key="9">
    <source>
        <dbReference type="ARBA" id="ARBA00030904"/>
    </source>
</evidence>
<keyword evidence="4 11" id="KW-0436">Ligase</keyword>
<comment type="subcellular location">
    <subcellularLocation>
        <location evidence="1">Cytoplasm</location>
    </subcellularLocation>
</comment>
<evidence type="ECO:0000313" key="16">
    <source>
        <dbReference type="Proteomes" id="UP001497383"/>
    </source>
</evidence>
<dbReference type="InterPro" id="IPR014758">
    <property type="entry name" value="Met-tRNA_synth"/>
</dbReference>
<evidence type="ECO:0000256" key="1">
    <source>
        <dbReference type="ARBA" id="ARBA00004496"/>
    </source>
</evidence>
<keyword evidence="6 11" id="KW-0067">ATP-binding</keyword>
<feature type="domain" description="Methionyl-tRNA synthetase anticodon-binding" evidence="14">
    <location>
        <begin position="652"/>
        <end position="790"/>
    </location>
</feature>
<evidence type="ECO:0000259" key="12">
    <source>
        <dbReference type="Pfam" id="PF09334"/>
    </source>
</evidence>
<dbReference type="InterPro" id="IPR033911">
    <property type="entry name" value="MetRS_core"/>
</dbReference>
<evidence type="ECO:0000256" key="3">
    <source>
        <dbReference type="ARBA" id="ARBA00012838"/>
    </source>
</evidence>
<evidence type="ECO:0000259" key="13">
    <source>
        <dbReference type="Pfam" id="PF09635"/>
    </source>
</evidence>
<comment type="similarity">
    <text evidence="2 11">Belongs to the class-I aminoacyl-tRNA synthetase family.</text>
</comment>
<dbReference type="EC" id="6.1.1.10" evidence="3"/>
<dbReference type="EMBL" id="OZ022411">
    <property type="protein sequence ID" value="CAK9441569.1"/>
    <property type="molecule type" value="Genomic_DNA"/>
</dbReference>
<evidence type="ECO:0000256" key="6">
    <source>
        <dbReference type="ARBA" id="ARBA00022840"/>
    </source>
</evidence>
<dbReference type="RefSeq" id="XP_066832375.1">
    <property type="nucleotide sequence ID" value="XM_066975769.1"/>
</dbReference>
<dbReference type="InterPro" id="IPR041872">
    <property type="entry name" value="Anticodon_Met"/>
</dbReference>
<keyword evidence="8 11" id="KW-0030">Aminoacyl-tRNA synthetase</keyword>
<dbReference type="Pfam" id="PF19303">
    <property type="entry name" value="Anticodon_3"/>
    <property type="match status" value="1"/>
</dbReference>
<dbReference type="HAMAP" id="MF_00098">
    <property type="entry name" value="Met_tRNA_synth_type1"/>
    <property type="match status" value="1"/>
</dbReference>
<gene>
    <name evidence="15" type="ORF">LODBEIA_P54370</name>
</gene>
<evidence type="ECO:0000256" key="8">
    <source>
        <dbReference type="ARBA" id="ARBA00023146"/>
    </source>
</evidence>
<keyword evidence="5 11" id="KW-0547">Nucleotide-binding</keyword>
<feature type="domain" description="Methionyl/Leucyl tRNA synthetase" evidence="12">
    <location>
        <begin position="229"/>
        <end position="628"/>
    </location>
</feature>
<sequence length="792" mass="89454">MKKKIDSLGATFLQLQSPFYYSFSLGSYTMSLELYGAKGSSLLTLVKNLKVAIATAVYKPDLAVQISEDGSIKDVLLKKPDFELTEPNAIVKYLANDFTSDDLTRFEESQLYRALSLNKKEAVFTNDVQNIPLPDKVELCPSQIILFSALYPLYNGGAASSAFPTLQVPAWFSEFAKDPKVEAGVKHALSITKLKRVKATNTGARNFNQEHLVKSQADRIVPNSDERNILITSALPYVNNVPHLGNIVGSVLSADIYARYAKNRNYNAIYICGTDEYGTATETKALEDGVTPQQLCDKYHKIHKEVYDWFDIGFDYFGRTTTPLQTEIAQDIFTKLYKGGFLEEKTTEQLYCDHHHSFLADRFVEGTCPKCGYEDARGDQCDKCGQLLDPLELIEPRCKVDGTKPVVKPSTHIYLKLNDLEAPLKEWVDVSSEKGSWSKNSRTITNSWIKQGLEPRCITRDLKWGTPVPLAGYEEKVLYVWFDATIGYVSITANYFKNIEEADTENWQKWWKNPENVDLYQFMGKDNVPFHTVVFPASQIGTGDDWTKLHHLSTTEYLQYEGGKFSKSRGVGVFGNNAKETGVPASVWRYYLASNRPETSDAHFSWDDFVTKNNSELLANLGNFVNRIIKFAIAKYNGVLPEYNAQKHIPNYDTFVSEVNNLLTTYINNMEAVNLRKGLETAMLLSSRGNQFLQENKLDNSLYNDHPERADAVVVVALNLVYSVGAVFSPFMPETTSKINQMLNAPALSITDEFTLVLQPGHHIGKAQYLFTRIDEKKVDEWRKLYGGQQKK</sequence>
<protein>
    <recommendedName>
        <fullName evidence="3">methionine--tRNA ligase</fullName>
        <ecNumber evidence="3">6.1.1.10</ecNumber>
    </recommendedName>
    <alternativeName>
        <fullName evidence="9">Methionyl-tRNA synthetase</fullName>
    </alternativeName>
</protein>
<evidence type="ECO:0000256" key="2">
    <source>
        <dbReference type="ARBA" id="ARBA00005594"/>
    </source>
</evidence>
<dbReference type="CDD" id="cd00814">
    <property type="entry name" value="MetRS_core"/>
    <property type="match status" value="1"/>
</dbReference>
<dbReference type="CDD" id="cd07957">
    <property type="entry name" value="Anticodon_Ia_Met"/>
    <property type="match status" value="1"/>
</dbReference>
<dbReference type="Proteomes" id="UP001497383">
    <property type="component" value="Chromosome 7"/>
</dbReference>
<dbReference type="SUPFAM" id="SSF57770">
    <property type="entry name" value="Methionyl-tRNA synthetase (MetRS), Zn-domain"/>
    <property type="match status" value="1"/>
</dbReference>
<evidence type="ECO:0000256" key="11">
    <source>
        <dbReference type="RuleBase" id="RU363039"/>
    </source>
</evidence>
<evidence type="ECO:0000256" key="5">
    <source>
        <dbReference type="ARBA" id="ARBA00022741"/>
    </source>
</evidence>
<reference evidence="15 16" key="1">
    <citation type="submission" date="2024-03" db="EMBL/GenBank/DDBJ databases">
        <authorList>
            <person name="Brejova B."/>
        </authorList>
    </citation>
    <scope>NUCLEOTIDE SEQUENCE [LARGE SCALE GENOMIC DNA]</scope>
    <source>
        <strain evidence="15 16">CBS 14171</strain>
    </source>
</reference>
<dbReference type="NCBIfam" id="TIGR00398">
    <property type="entry name" value="metG"/>
    <property type="match status" value="1"/>
</dbReference>
<evidence type="ECO:0000259" key="14">
    <source>
        <dbReference type="Pfam" id="PF19303"/>
    </source>
</evidence>
<dbReference type="PANTHER" id="PTHR45765:SF1">
    <property type="entry name" value="METHIONINE--TRNA LIGASE, CYTOPLASMIC"/>
    <property type="match status" value="1"/>
</dbReference>
<dbReference type="PRINTS" id="PR01041">
    <property type="entry name" value="TRNASYNTHMET"/>
</dbReference>
<dbReference type="InterPro" id="IPR014729">
    <property type="entry name" value="Rossmann-like_a/b/a_fold"/>
</dbReference>
<dbReference type="Pfam" id="PF09635">
    <property type="entry name" value="MetRS-N"/>
    <property type="match status" value="1"/>
</dbReference>
<accession>A0ABP0ZSV5</accession>
<evidence type="ECO:0000256" key="7">
    <source>
        <dbReference type="ARBA" id="ARBA00022917"/>
    </source>
</evidence>
<dbReference type="Gene3D" id="3.40.50.620">
    <property type="entry name" value="HUPs"/>
    <property type="match status" value="1"/>
</dbReference>
<dbReference type="Gene3D" id="1.10.730.10">
    <property type="entry name" value="Isoleucyl-tRNA Synthetase, Domain 1"/>
    <property type="match status" value="1"/>
</dbReference>
<proteinExistence type="inferred from homology"/>
<organism evidence="15 16">
    <name type="scientific">Lodderomyces beijingensis</name>
    <dbReference type="NCBI Taxonomy" id="1775926"/>
    <lineage>
        <taxon>Eukaryota</taxon>
        <taxon>Fungi</taxon>
        <taxon>Dikarya</taxon>
        <taxon>Ascomycota</taxon>
        <taxon>Saccharomycotina</taxon>
        <taxon>Pichiomycetes</taxon>
        <taxon>Debaryomycetaceae</taxon>
        <taxon>Candida/Lodderomyces clade</taxon>
        <taxon>Lodderomyces</taxon>
    </lineage>
</organism>
<dbReference type="Gene3D" id="2.20.28.20">
    <property type="entry name" value="Methionyl-tRNA synthetase, Zn-domain"/>
    <property type="match status" value="1"/>
</dbReference>
<dbReference type="InterPro" id="IPR015413">
    <property type="entry name" value="Methionyl/Leucyl_tRNA_Synth"/>
</dbReference>
<dbReference type="GeneID" id="92210633"/>
<keyword evidence="7 11" id="KW-0648">Protein biosynthesis</keyword>
<dbReference type="InterPro" id="IPR029038">
    <property type="entry name" value="MetRS_Zn"/>
</dbReference>
<feature type="domain" description="Methionyl-tRNA synthetase N-terminal heteromerisation" evidence="13">
    <location>
        <begin position="41"/>
        <end position="102"/>
    </location>
</feature>
<dbReference type="InterPro" id="IPR009080">
    <property type="entry name" value="tRNAsynth_Ia_anticodon-bd"/>
</dbReference>
<evidence type="ECO:0000256" key="10">
    <source>
        <dbReference type="ARBA" id="ARBA00047364"/>
    </source>
</evidence>
<keyword evidence="16" id="KW-1185">Reference proteome</keyword>
<evidence type="ECO:0000313" key="15">
    <source>
        <dbReference type="EMBL" id="CAK9441569.1"/>
    </source>
</evidence>
<dbReference type="Pfam" id="PF09334">
    <property type="entry name" value="tRNA-synt_1g"/>
    <property type="match status" value="1"/>
</dbReference>